<name>A0A0C2CYX5_9BILA</name>
<dbReference type="Proteomes" id="UP000054047">
    <property type="component" value="Unassembled WGS sequence"/>
</dbReference>
<dbReference type="OrthoDB" id="5896187at2759"/>
<accession>A0A0C2CYX5</accession>
<reference evidence="1 2" key="1">
    <citation type="submission" date="2013-12" db="EMBL/GenBank/DDBJ databases">
        <title>Draft genome of the parsitic nematode Ancylostoma duodenale.</title>
        <authorList>
            <person name="Mitreva M."/>
        </authorList>
    </citation>
    <scope>NUCLEOTIDE SEQUENCE [LARGE SCALE GENOMIC DNA]</scope>
    <source>
        <strain evidence="1 2">Zhejiang</strain>
    </source>
</reference>
<keyword evidence="2" id="KW-1185">Reference proteome</keyword>
<dbReference type="InterPro" id="IPR011990">
    <property type="entry name" value="TPR-like_helical_dom_sf"/>
</dbReference>
<organism evidence="1 2">
    <name type="scientific">Ancylostoma duodenale</name>
    <dbReference type="NCBI Taxonomy" id="51022"/>
    <lineage>
        <taxon>Eukaryota</taxon>
        <taxon>Metazoa</taxon>
        <taxon>Ecdysozoa</taxon>
        <taxon>Nematoda</taxon>
        <taxon>Chromadorea</taxon>
        <taxon>Rhabditida</taxon>
        <taxon>Rhabditina</taxon>
        <taxon>Rhabditomorpha</taxon>
        <taxon>Strongyloidea</taxon>
        <taxon>Ancylostomatidae</taxon>
        <taxon>Ancylostomatinae</taxon>
        <taxon>Ancylostoma</taxon>
    </lineage>
</organism>
<sequence length="79" mass="9124">MLKWLIDGTTAFSSLCCLLSLIEAAKLVRVKSDQSLLLYCDCLLRLNRKHEVYNLLRSHALTNAKLRYLFAKCCFDLNK</sequence>
<dbReference type="Pfam" id="PF12895">
    <property type="entry name" value="ANAPC3"/>
    <property type="match status" value="1"/>
</dbReference>
<proteinExistence type="predicted"/>
<evidence type="ECO:0000313" key="2">
    <source>
        <dbReference type="Proteomes" id="UP000054047"/>
    </source>
</evidence>
<gene>
    <name evidence="1" type="ORF">ANCDUO_07490</name>
</gene>
<dbReference type="AlphaFoldDB" id="A0A0C2CYX5"/>
<evidence type="ECO:0000313" key="1">
    <source>
        <dbReference type="EMBL" id="KIH62228.1"/>
    </source>
</evidence>
<dbReference type="Gene3D" id="1.25.40.10">
    <property type="entry name" value="Tetratricopeptide repeat domain"/>
    <property type="match status" value="1"/>
</dbReference>
<protein>
    <submittedName>
        <fullName evidence="1">Uncharacterized protein</fullName>
    </submittedName>
</protein>
<dbReference type="EMBL" id="KN729483">
    <property type="protein sequence ID" value="KIH62228.1"/>
    <property type="molecule type" value="Genomic_DNA"/>
</dbReference>